<feature type="region of interest" description="Disordered" evidence="6">
    <location>
        <begin position="54"/>
        <end position="73"/>
    </location>
</feature>
<dbReference type="AlphaFoldDB" id="A0A1Y1IRK1"/>
<dbReference type="OMA" id="RPRCWDE"/>
<evidence type="ECO:0000256" key="4">
    <source>
        <dbReference type="ARBA" id="ARBA00022989"/>
    </source>
</evidence>
<dbReference type="GO" id="GO:0102654">
    <property type="term" value="F:palmitoyl-[glycerolipid] 3-(E)-desaturase activity"/>
    <property type="evidence" value="ECO:0000318"/>
    <property type="project" value="GO_Central"/>
</dbReference>
<dbReference type="PANTHER" id="PTHR48140:SF1">
    <property type="entry name" value="FATTY ACID DESATURASE 4, CHLOROPLASTIC-RELATED"/>
    <property type="match status" value="1"/>
</dbReference>
<feature type="compositionally biased region" description="Pro residues" evidence="6">
    <location>
        <begin position="89"/>
        <end position="99"/>
    </location>
</feature>
<dbReference type="Pfam" id="PF10520">
    <property type="entry name" value="Lipid_desat"/>
    <property type="match status" value="1"/>
</dbReference>
<keyword evidence="4" id="KW-1133">Transmembrane helix</keyword>
<comment type="subcellular location">
    <subcellularLocation>
        <location evidence="1">Membrane</location>
        <topology evidence="1">Multi-pass membrane protein</topology>
    </subcellularLocation>
</comment>
<organism evidence="8 9">
    <name type="scientific">Klebsormidium nitens</name>
    <name type="common">Green alga</name>
    <name type="synonym">Ulothrix nitens</name>
    <dbReference type="NCBI Taxonomy" id="105231"/>
    <lineage>
        <taxon>Eukaryota</taxon>
        <taxon>Viridiplantae</taxon>
        <taxon>Streptophyta</taxon>
        <taxon>Klebsormidiophyceae</taxon>
        <taxon>Klebsormidiales</taxon>
        <taxon>Klebsormidiaceae</taxon>
        <taxon>Klebsormidium</taxon>
    </lineage>
</organism>
<dbReference type="InterPro" id="IPR019547">
    <property type="entry name" value="Lipid_desat"/>
</dbReference>
<sequence length="360" mass="37791">MPASALRVLSPSAVQGAGLHSLSAEAARSPSVAAQVPWPLLSGPADCACGRRDASSGGTIAAGERGRATARGRGRRAARVAAVLADPPQTSPAPKPLPAVPLSNADRRGGGNTAELGLTDSYQGGLASTWEHRAWVAAGSTALLAALAKGLSAVHGADDAALAAAALVAGYLLADLGTGVYHWGVDNYGDATTPIFGSQIDAFQGHHRRPWTITQRQFANNLYALCRPAAFFVAPFLLLPSSAPGHCFLAVFMTGVVFSQQFHAWAHMKKGQLPGVVLALQDAGVLVSRKAHGAHHRPPFEGNYSIVSGIWNKALDGSGVFKKAERFIFDKTGVAPRNWTEIGEEFEDLKYYEFSSSDSE</sequence>
<reference evidence="8 9" key="1">
    <citation type="journal article" date="2014" name="Nat. Commun.">
        <title>Klebsormidium flaccidum genome reveals primary factors for plant terrestrial adaptation.</title>
        <authorList>
            <person name="Hori K."/>
            <person name="Maruyama F."/>
            <person name="Fujisawa T."/>
            <person name="Togashi T."/>
            <person name="Yamamoto N."/>
            <person name="Seo M."/>
            <person name="Sato S."/>
            <person name="Yamada T."/>
            <person name="Mori H."/>
            <person name="Tajima N."/>
            <person name="Moriyama T."/>
            <person name="Ikeuchi M."/>
            <person name="Watanabe M."/>
            <person name="Wada H."/>
            <person name="Kobayashi K."/>
            <person name="Saito M."/>
            <person name="Masuda T."/>
            <person name="Sasaki-Sekimoto Y."/>
            <person name="Mashiguchi K."/>
            <person name="Awai K."/>
            <person name="Shimojima M."/>
            <person name="Masuda S."/>
            <person name="Iwai M."/>
            <person name="Nobusawa T."/>
            <person name="Narise T."/>
            <person name="Kondo S."/>
            <person name="Saito H."/>
            <person name="Sato R."/>
            <person name="Murakawa M."/>
            <person name="Ihara Y."/>
            <person name="Oshima-Yamada Y."/>
            <person name="Ohtaka K."/>
            <person name="Satoh M."/>
            <person name="Sonobe K."/>
            <person name="Ishii M."/>
            <person name="Ohtani R."/>
            <person name="Kanamori-Sato M."/>
            <person name="Honoki R."/>
            <person name="Miyazaki D."/>
            <person name="Mochizuki H."/>
            <person name="Umetsu J."/>
            <person name="Higashi K."/>
            <person name="Shibata D."/>
            <person name="Kamiya Y."/>
            <person name="Sato N."/>
            <person name="Nakamura Y."/>
            <person name="Tabata S."/>
            <person name="Ida S."/>
            <person name="Kurokawa K."/>
            <person name="Ohta H."/>
        </authorList>
    </citation>
    <scope>NUCLEOTIDE SEQUENCE [LARGE SCALE GENOMIC DNA]</scope>
    <source>
        <strain evidence="8 9">NIES-2285</strain>
    </source>
</reference>
<dbReference type="PANTHER" id="PTHR48140">
    <property type="entry name" value="FATTY ACID DESATURASE 4, CHLOROPLASTIC-RELATED"/>
    <property type="match status" value="1"/>
</dbReference>
<evidence type="ECO:0000256" key="3">
    <source>
        <dbReference type="ARBA" id="ARBA00022692"/>
    </source>
</evidence>
<accession>A0A1Y1IRK1</accession>
<dbReference type="GO" id="GO:0009507">
    <property type="term" value="C:chloroplast"/>
    <property type="evidence" value="ECO:0000318"/>
    <property type="project" value="GO_Central"/>
</dbReference>
<keyword evidence="3" id="KW-0812">Transmembrane</keyword>
<dbReference type="EMBL" id="DF237705">
    <property type="protein sequence ID" value="GAQ91277.1"/>
    <property type="molecule type" value="Genomic_DNA"/>
</dbReference>
<name>A0A1Y1IRK1_KLENI</name>
<dbReference type="GO" id="GO:0016020">
    <property type="term" value="C:membrane"/>
    <property type="evidence" value="ECO:0007669"/>
    <property type="project" value="UniProtKB-SubCell"/>
</dbReference>
<dbReference type="STRING" id="105231.A0A1Y1IRK1"/>
<feature type="domain" description="Lipid desaturase" evidence="7">
    <location>
        <begin position="171"/>
        <end position="339"/>
    </location>
</feature>
<keyword evidence="9" id="KW-1185">Reference proteome</keyword>
<evidence type="ECO:0000256" key="1">
    <source>
        <dbReference type="ARBA" id="ARBA00004141"/>
    </source>
</evidence>
<dbReference type="GO" id="GO:0006636">
    <property type="term" value="P:unsaturated fatty acid biosynthetic process"/>
    <property type="evidence" value="ECO:0000318"/>
    <property type="project" value="GO_Central"/>
</dbReference>
<dbReference type="OrthoDB" id="5103at2759"/>
<proteinExistence type="inferred from homology"/>
<evidence type="ECO:0000259" key="7">
    <source>
        <dbReference type="Pfam" id="PF10520"/>
    </source>
</evidence>
<protein>
    <submittedName>
        <fullName evidence="8">Fatty acid desaturase 4</fullName>
    </submittedName>
</protein>
<evidence type="ECO:0000256" key="5">
    <source>
        <dbReference type="ARBA" id="ARBA00023136"/>
    </source>
</evidence>
<evidence type="ECO:0000256" key="6">
    <source>
        <dbReference type="SAM" id="MobiDB-lite"/>
    </source>
</evidence>
<comment type="similarity">
    <text evidence="2">Belongs to the fatty acid desaturase CarF family.</text>
</comment>
<keyword evidence="5" id="KW-0472">Membrane</keyword>
<dbReference type="UniPathway" id="UPA00199"/>
<evidence type="ECO:0000256" key="2">
    <source>
        <dbReference type="ARBA" id="ARBA00007620"/>
    </source>
</evidence>
<evidence type="ECO:0000313" key="8">
    <source>
        <dbReference type="EMBL" id="GAQ91277.1"/>
    </source>
</evidence>
<dbReference type="InterPro" id="IPR052864">
    <property type="entry name" value="Chloroplast_FAD_CarF"/>
</dbReference>
<feature type="region of interest" description="Disordered" evidence="6">
    <location>
        <begin position="85"/>
        <end position="114"/>
    </location>
</feature>
<evidence type="ECO:0000313" key="9">
    <source>
        <dbReference type="Proteomes" id="UP000054558"/>
    </source>
</evidence>
<gene>
    <name evidence="8" type="ORF">KFL_007560050</name>
</gene>
<dbReference type="Proteomes" id="UP000054558">
    <property type="component" value="Unassembled WGS sequence"/>
</dbReference>